<keyword evidence="7" id="KW-1185">Reference proteome</keyword>
<gene>
    <name evidence="6" type="ORF">KVT40_001961</name>
</gene>
<comment type="similarity">
    <text evidence="1">Belongs to the Gfa family.</text>
</comment>
<proteinExistence type="inferred from homology"/>
<keyword evidence="3" id="KW-0862">Zinc</keyword>
<sequence length="180" mass="19775">MTQPSDPITITGGCNCLALRYSITLPLTTTLPLSDNGTCLCTLCRKFTGAVIPRLLRCHISWSNIPLFHLSPEYRTYTTTAVLGVTGPRGFCSTCGSSLSFHGKAVADMEWFEIFLGTVDEDVLAGTKVGEGEVLLDTSRSGHIWVENATKGFDLVGPKRWRMEEGKGYEFRTMEEGREG</sequence>
<evidence type="ECO:0000256" key="3">
    <source>
        <dbReference type="ARBA" id="ARBA00022833"/>
    </source>
</evidence>
<comment type="caution">
    <text evidence="6">The sequence shown here is derived from an EMBL/GenBank/DDBJ whole genome shotgun (WGS) entry which is preliminary data.</text>
</comment>
<name>A0A8K0L7G5_9PEZI</name>
<accession>A0A8K0L7G5</accession>
<reference evidence="6" key="1">
    <citation type="submission" date="2021-07" db="EMBL/GenBank/DDBJ databases">
        <title>Elsinoe batatas strain:CRI-CJ2 Genome sequencing and assembly.</title>
        <authorList>
            <person name="Huang L."/>
        </authorList>
    </citation>
    <scope>NUCLEOTIDE SEQUENCE</scope>
    <source>
        <strain evidence="6">CRI-CJ2</strain>
    </source>
</reference>
<dbReference type="GO" id="GO:0046872">
    <property type="term" value="F:metal ion binding"/>
    <property type="evidence" value="ECO:0007669"/>
    <property type="project" value="UniProtKB-KW"/>
</dbReference>
<dbReference type="Pfam" id="PF04828">
    <property type="entry name" value="GFA"/>
    <property type="match status" value="1"/>
</dbReference>
<keyword evidence="4" id="KW-0456">Lyase</keyword>
<evidence type="ECO:0000256" key="2">
    <source>
        <dbReference type="ARBA" id="ARBA00022723"/>
    </source>
</evidence>
<dbReference type="PANTHER" id="PTHR33337">
    <property type="entry name" value="GFA DOMAIN-CONTAINING PROTEIN"/>
    <property type="match status" value="1"/>
</dbReference>
<dbReference type="SUPFAM" id="SSF51316">
    <property type="entry name" value="Mss4-like"/>
    <property type="match status" value="1"/>
</dbReference>
<dbReference type="Proteomes" id="UP000809789">
    <property type="component" value="Unassembled WGS sequence"/>
</dbReference>
<dbReference type="GO" id="GO:0016846">
    <property type="term" value="F:carbon-sulfur lyase activity"/>
    <property type="evidence" value="ECO:0007669"/>
    <property type="project" value="InterPro"/>
</dbReference>
<dbReference type="InterPro" id="IPR006913">
    <property type="entry name" value="CENP-V/GFA"/>
</dbReference>
<protein>
    <recommendedName>
        <fullName evidence="5">CENP-V/GFA domain-containing protein</fullName>
    </recommendedName>
</protein>
<dbReference type="EMBL" id="JAESVG020000002">
    <property type="protein sequence ID" value="KAG8630342.1"/>
    <property type="molecule type" value="Genomic_DNA"/>
</dbReference>
<dbReference type="Gene3D" id="3.90.1590.10">
    <property type="entry name" value="glutathione-dependent formaldehyde- activating enzyme (gfa)"/>
    <property type="match status" value="1"/>
</dbReference>
<dbReference type="InterPro" id="IPR011057">
    <property type="entry name" value="Mss4-like_sf"/>
</dbReference>
<keyword evidence="2" id="KW-0479">Metal-binding</keyword>
<evidence type="ECO:0000256" key="1">
    <source>
        <dbReference type="ARBA" id="ARBA00005495"/>
    </source>
</evidence>
<dbReference type="PANTHER" id="PTHR33337:SF40">
    <property type="entry name" value="CENP-V_GFA DOMAIN-CONTAINING PROTEIN-RELATED"/>
    <property type="match status" value="1"/>
</dbReference>
<feature type="domain" description="CENP-V/GFA" evidence="5">
    <location>
        <begin position="10"/>
        <end position="146"/>
    </location>
</feature>
<evidence type="ECO:0000259" key="5">
    <source>
        <dbReference type="PROSITE" id="PS51891"/>
    </source>
</evidence>
<organism evidence="6 7">
    <name type="scientific">Elsinoe batatas</name>
    <dbReference type="NCBI Taxonomy" id="2601811"/>
    <lineage>
        <taxon>Eukaryota</taxon>
        <taxon>Fungi</taxon>
        <taxon>Dikarya</taxon>
        <taxon>Ascomycota</taxon>
        <taxon>Pezizomycotina</taxon>
        <taxon>Dothideomycetes</taxon>
        <taxon>Dothideomycetidae</taxon>
        <taxon>Myriangiales</taxon>
        <taxon>Elsinoaceae</taxon>
        <taxon>Elsinoe</taxon>
    </lineage>
</organism>
<evidence type="ECO:0000313" key="6">
    <source>
        <dbReference type="EMBL" id="KAG8630342.1"/>
    </source>
</evidence>
<dbReference type="AlphaFoldDB" id="A0A8K0L7G5"/>
<dbReference type="PROSITE" id="PS51891">
    <property type="entry name" value="CENP_V_GFA"/>
    <property type="match status" value="1"/>
</dbReference>
<dbReference type="OrthoDB" id="6329284at2759"/>
<evidence type="ECO:0000313" key="7">
    <source>
        <dbReference type="Proteomes" id="UP000809789"/>
    </source>
</evidence>
<evidence type="ECO:0000256" key="4">
    <source>
        <dbReference type="ARBA" id="ARBA00023239"/>
    </source>
</evidence>